<keyword evidence="2" id="KW-1185">Reference proteome</keyword>
<reference evidence="1 2" key="1">
    <citation type="submission" date="2020-08" db="EMBL/GenBank/DDBJ databases">
        <title>Genomic Encyclopedia of Type Strains, Phase IV (KMG-IV): sequencing the most valuable type-strain genomes for metagenomic binning, comparative biology and taxonomic classification.</title>
        <authorList>
            <person name="Goeker M."/>
        </authorList>
    </citation>
    <scope>NUCLEOTIDE SEQUENCE [LARGE SCALE GENOMIC DNA]</scope>
    <source>
        <strain evidence="1 2">DSM 102850</strain>
    </source>
</reference>
<dbReference type="RefSeq" id="WP_183818011.1">
    <property type="nucleotide sequence ID" value="NZ_JACHOB010000004.1"/>
</dbReference>
<accession>A0A840I332</accession>
<protein>
    <submittedName>
        <fullName evidence="1">Uncharacterized protein (TIGR02444 family)</fullName>
    </submittedName>
</protein>
<gene>
    <name evidence="1" type="ORF">GGQ59_001953</name>
</gene>
<organism evidence="1 2">
    <name type="scientific">Parvularcula dongshanensis</name>
    <dbReference type="NCBI Taxonomy" id="1173995"/>
    <lineage>
        <taxon>Bacteria</taxon>
        <taxon>Pseudomonadati</taxon>
        <taxon>Pseudomonadota</taxon>
        <taxon>Alphaproteobacteria</taxon>
        <taxon>Parvularculales</taxon>
        <taxon>Parvularculaceae</taxon>
        <taxon>Parvularcula</taxon>
    </lineage>
</organism>
<dbReference type="Pfam" id="PF09523">
    <property type="entry name" value="DUF2390"/>
    <property type="match status" value="1"/>
</dbReference>
<proteinExistence type="predicted"/>
<dbReference type="AlphaFoldDB" id="A0A840I332"/>
<dbReference type="NCBIfam" id="TIGR02444">
    <property type="entry name" value="TIGR02444 family protein"/>
    <property type="match status" value="1"/>
</dbReference>
<sequence>MRRLALYTDTMAAPDLHRLAESGRLWAWSVSALEDDGLRRAAVALQDGYAFNVNLALWSVWAARLGYVLRDEEVVEIVEGVQAMDRYVVRRLREVRRYLAAPKPGYPLSDLARLRTETYEAELAGERLVQLRLEAATLPFAIDETRSEEGGRHHARRLFTLCQRQLENPVVLADELGPEGPGALFATVLDLAPDPRGFAGAEGKRERDDA</sequence>
<dbReference type="Proteomes" id="UP000563524">
    <property type="component" value="Unassembled WGS sequence"/>
</dbReference>
<comment type="caution">
    <text evidence="1">The sequence shown here is derived from an EMBL/GenBank/DDBJ whole genome shotgun (WGS) entry which is preliminary data.</text>
</comment>
<name>A0A840I332_9PROT</name>
<evidence type="ECO:0000313" key="2">
    <source>
        <dbReference type="Proteomes" id="UP000563524"/>
    </source>
</evidence>
<dbReference type="EMBL" id="JACHOB010000004">
    <property type="protein sequence ID" value="MBB4659416.1"/>
    <property type="molecule type" value="Genomic_DNA"/>
</dbReference>
<dbReference type="InterPro" id="IPR012659">
    <property type="entry name" value="CHP02444"/>
</dbReference>
<evidence type="ECO:0000313" key="1">
    <source>
        <dbReference type="EMBL" id="MBB4659416.1"/>
    </source>
</evidence>